<gene>
    <name evidence="9" type="ORF">NDN08_005189</name>
</gene>
<evidence type="ECO:0000313" key="9">
    <source>
        <dbReference type="EMBL" id="KAJ8908480.1"/>
    </source>
</evidence>
<comment type="cofactor">
    <cofactor evidence="1 6">
        <name>Ca(2+)</name>
        <dbReference type="ChEBI" id="CHEBI:29108"/>
    </cofactor>
</comment>
<comment type="pathway">
    <text evidence="2">Protein modification; protein glycosylation.</text>
</comment>
<dbReference type="SUPFAM" id="SSF48225">
    <property type="entry name" value="Seven-hairpin glycosidases"/>
    <property type="match status" value="1"/>
</dbReference>
<dbReference type="InterPro" id="IPR036026">
    <property type="entry name" value="Seven-hairpin_glycosidases"/>
</dbReference>
<dbReference type="Pfam" id="PF01532">
    <property type="entry name" value="Glyco_hydro_47"/>
    <property type="match status" value="1"/>
</dbReference>
<dbReference type="Gene3D" id="1.50.10.10">
    <property type="match status" value="1"/>
</dbReference>
<evidence type="ECO:0000256" key="3">
    <source>
        <dbReference type="ARBA" id="ARBA00007658"/>
    </source>
</evidence>
<keyword evidence="6" id="KW-0479">Metal-binding</keyword>
<keyword evidence="5 7" id="KW-1015">Disulfide bond</keyword>
<accession>A0AAV8V0U2</accession>
<keyword evidence="4 8" id="KW-0378">Hydrolase</keyword>
<dbReference type="AlphaFoldDB" id="A0AAV8V0U2"/>
<keyword evidence="8" id="KW-0326">Glycosidase</keyword>
<reference evidence="9 10" key="1">
    <citation type="journal article" date="2023" name="Nat. Commun.">
        <title>Origin of minicircular mitochondrial genomes in red algae.</title>
        <authorList>
            <person name="Lee Y."/>
            <person name="Cho C.H."/>
            <person name="Lee Y.M."/>
            <person name="Park S.I."/>
            <person name="Yang J.H."/>
            <person name="West J.A."/>
            <person name="Bhattacharya D."/>
            <person name="Yoon H.S."/>
        </authorList>
    </citation>
    <scope>NUCLEOTIDE SEQUENCE [LARGE SCALE GENOMIC DNA]</scope>
    <source>
        <strain evidence="9 10">CCMP1338</strain>
        <tissue evidence="9">Whole cell</tissue>
    </source>
</reference>
<evidence type="ECO:0000256" key="5">
    <source>
        <dbReference type="ARBA" id="ARBA00023157"/>
    </source>
</evidence>
<evidence type="ECO:0000256" key="4">
    <source>
        <dbReference type="ARBA" id="ARBA00022801"/>
    </source>
</evidence>
<name>A0AAV8V0U2_9RHOD</name>
<dbReference type="PANTHER" id="PTHR11742">
    <property type="entry name" value="MANNOSYL-OLIGOSACCHARIDE ALPHA-1,2-MANNOSIDASE-RELATED"/>
    <property type="match status" value="1"/>
</dbReference>
<dbReference type="GO" id="GO:0005783">
    <property type="term" value="C:endoplasmic reticulum"/>
    <property type="evidence" value="ECO:0007669"/>
    <property type="project" value="TreeGrafter"/>
</dbReference>
<dbReference type="GO" id="GO:0005509">
    <property type="term" value="F:calcium ion binding"/>
    <property type="evidence" value="ECO:0007669"/>
    <property type="project" value="InterPro"/>
</dbReference>
<organism evidence="9 10">
    <name type="scientific">Rhodosorus marinus</name>
    <dbReference type="NCBI Taxonomy" id="101924"/>
    <lineage>
        <taxon>Eukaryota</taxon>
        <taxon>Rhodophyta</taxon>
        <taxon>Stylonematophyceae</taxon>
        <taxon>Stylonematales</taxon>
        <taxon>Stylonemataceae</taxon>
        <taxon>Rhodosorus</taxon>
    </lineage>
</organism>
<comment type="similarity">
    <text evidence="3 8">Belongs to the glycosyl hydrolase 47 family.</text>
</comment>
<feature type="disulfide bond" evidence="7">
    <location>
        <begin position="377"/>
        <end position="413"/>
    </location>
</feature>
<dbReference type="GO" id="GO:0005975">
    <property type="term" value="P:carbohydrate metabolic process"/>
    <property type="evidence" value="ECO:0007669"/>
    <property type="project" value="InterPro"/>
</dbReference>
<proteinExistence type="inferred from homology"/>
<evidence type="ECO:0000256" key="6">
    <source>
        <dbReference type="PIRSR" id="PIRSR601382-2"/>
    </source>
</evidence>
<feature type="binding site" evidence="6">
    <location>
        <position position="533"/>
    </location>
    <ligand>
        <name>Ca(2+)</name>
        <dbReference type="ChEBI" id="CHEBI:29108"/>
    </ligand>
</feature>
<evidence type="ECO:0000256" key="7">
    <source>
        <dbReference type="PIRSR" id="PIRSR601382-3"/>
    </source>
</evidence>
<evidence type="ECO:0000256" key="1">
    <source>
        <dbReference type="ARBA" id="ARBA00001913"/>
    </source>
</evidence>
<keyword evidence="10" id="KW-1185">Reference proteome</keyword>
<dbReference type="PANTHER" id="PTHR11742:SF6">
    <property type="entry name" value="MANNOSYL-OLIGOSACCHARIDE ALPHA-1,2-MANNOSIDASE IA-RELATED"/>
    <property type="match status" value="1"/>
</dbReference>
<dbReference type="InterPro" id="IPR050749">
    <property type="entry name" value="Glycosyl_Hydrolase_47"/>
</dbReference>
<comment type="caution">
    <text evidence="9">The sequence shown here is derived from an EMBL/GenBank/DDBJ whole genome shotgun (WGS) entry which is preliminary data.</text>
</comment>
<dbReference type="InterPro" id="IPR012341">
    <property type="entry name" value="6hp_glycosidase-like_sf"/>
</dbReference>
<dbReference type="PRINTS" id="PR00747">
    <property type="entry name" value="GLYHDRLASE47"/>
</dbReference>
<dbReference type="Proteomes" id="UP001157974">
    <property type="component" value="Unassembled WGS sequence"/>
</dbReference>
<dbReference type="EMBL" id="JAMWBK010000001">
    <property type="protein sequence ID" value="KAJ8908480.1"/>
    <property type="molecule type" value="Genomic_DNA"/>
</dbReference>
<dbReference type="GO" id="GO:0004571">
    <property type="term" value="F:mannosyl-oligosaccharide 1,2-alpha-mannosidase activity"/>
    <property type="evidence" value="ECO:0007669"/>
    <property type="project" value="InterPro"/>
</dbReference>
<keyword evidence="6" id="KW-0106">Calcium</keyword>
<dbReference type="GO" id="GO:0000139">
    <property type="term" value="C:Golgi membrane"/>
    <property type="evidence" value="ECO:0007669"/>
    <property type="project" value="TreeGrafter"/>
</dbReference>
<dbReference type="InterPro" id="IPR001382">
    <property type="entry name" value="Glyco_hydro_47"/>
</dbReference>
<evidence type="ECO:0000256" key="2">
    <source>
        <dbReference type="ARBA" id="ARBA00004922"/>
    </source>
</evidence>
<dbReference type="EC" id="3.2.1.-" evidence="8"/>
<sequence length="549" mass="61621">MVGRKWWTVINGKKMTAFGMNRRASFVGVSGIILVLLALVWRSHRAPVSEQALSGEDEQAMVIEVAGGEFVEFRQSDKLFNVSAEVARKEVVEAMKHAWGSYVKHAWGKDELAPLSRVGVETFGGCTGITIVDAADSLYIMGLKEEFEKARSWIAGVDFNCVDEDVSAFETTIRSLGGLMSLYELTDDKVFLEKAESLGNSLRHSFDEKHTVPSNSCNLKQKDCHVGSRASIAGIGTSQLEWRALAYHTRKRELKQAAKESQCVMMGLMNASPPAKLAPTNVSPAHYDERDLTGGELDKLCPNHRHFRLSGNARTGAEGDSYYEYLLKVYLQGGSSEGFYREEFDRQVRMLFEHHVEYEWPVRLYDRKGDAMQHLACFFPGAIALGVMTNRGSLSEGQTKKWTEIAEGVAESCYLMYHITDSGLSGDSSDLNPKGARSYGPYLQRPEVIEAQFYLWRHTKDPKYRAYAWKIFEAIQKHTKVPAGYCGLATVNGPSPTKKDSMESFFLAETLKYLYLIFSDDDVLPLDEWVFNTEAHPLKIRDDLVSKLA</sequence>
<protein>
    <recommendedName>
        <fullName evidence="8">alpha-1,2-Mannosidase</fullName>
        <ecNumber evidence="8">3.2.1.-</ecNumber>
    </recommendedName>
</protein>
<evidence type="ECO:0000313" key="10">
    <source>
        <dbReference type="Proteomes" id="UP001157974"/>
    </source>
</evidence>
<evidence type="ECO:0000256" key="8">
    <source>
        <dbReference type="RuleBase" id="RU361193"/>
    </source>
</evidence>